<keyword evidence="1" id="KW-1133">Transmembrane helix</keyword>
<evidence type="ECO:0000313" key="2">
    <source>
        <dbReference type="EMBL" id="SFF54580.1"/>
    </source>
</evidence>
<dbReference type="Gene3D" id="3.20.80.10">
    <property type="entry name" value="Regulatory factor, effector binding domain"/>
    <property type="match status" value="1"/>
</dbReference>
<dbReference type="EMBL" id="FONY01000053">
    <property type="protein sequence ID" value="SFF54580.1"/>
    <property type="molecule type" value="Genomic_DNA"/>
</dbReference>
<evidence type="ECO:0008006" key="4">
    <source>
        <dbReference type="Google" id="ProtNLM"/>
    </source>
</evidence>
<feature type="transmembrane region" description="Helical" evidence="1">
    <location>
        <begin position="7"/>
        <end position="26"/>
    </location>
</feature>
<gene>
    <name evidence="2" type="ORF">SAMN04488541_10538</name>
</gene>
<dbReference type="InterPro" id="IPR011256">
    <property type="entry name" value="Reg_factor_effector_dom_sf"/>
</dbReference>
<keyword evidence="1" id="KW-0472">Membrane</keyword>
<keyword evidence="1" id="KW-0812">Transmembrane</keyword>
<sequence length="176" mass="20021">MRKIQKIAIMGFSIFLIFLAFIYIQLGGADKVEIIKTTSEAYLLIGKKYAGKRSKRDFKKLMDEIADLVKTNQLKGTFAVYHFIDPDSDQDTLNSIVGVIVDTSPQIPMQDFIIEQIPTSEIVRATIKSHWLVAPNPAEVNKQIKEFAEKNHLSLSDKILEKYYADKEIVTEVAIR</sequence>
<evidence type="ECO:0000256" key="1">
    <source>
        <dbReference type="SAM" id="Phobius"/>
    </source>
</evidence>
<protein>
    <recommendedName>
        <fullName evidence="4">GyrI-like small molecule binding domain-containing protein</fullName>
    </recommendedName>
</protein>
<evidence type="ECO:0000313" key="3">
    <source>
        <dbReference type="Proteomes" id="UP000199513"/>
    </source>
</evidence>
<dbReference type="STRING" id="1003.SAMN04488541_10538"/>
<dbReference type="RefSeq" id="WP_091549242.1">
    <property type="nucleotide sequence ID" value="NZ_FONY01000053.1"/>
</dbReference>
<name>A0A1I2JKT7_9BACT</name>
<reference evidence="2 3" key="1">
    <citation type="submission" date="2016-10" db="EMBL/GenBank/DDBJ databases">
        <authorList>
            <person name="de Groot N.N."/>
        </authorList>
    </citation>
    <scope>NUCLEOTIDE SEQUENCE [LARGE SCALE GENOMIC DNA]</scope>
    <source>
        <strain>GEY</strain>
        <strain evidence="3">DSM 9560</strain>
    </source>
</reference>
<dbReference type="OrthoDB" id="850851at2"/>
<dbReference type="Proteomes" id="UP000199513">
    <property type="component" value="Unassembled WGS sequence"/>
</dbReference>
<organism evidence="2 3">
    <name type="scientific">Thermoflexibacter ruber</name>
    <dbReference type="NCBI Taxonomy" id="1003"/>
    <lineage>
        <taxon>Bacteria</taxon>
        <taxon>Pseudomonadati</taxon>
        <taxon>Bacteroidota</taxon>
        <taxon>Cytophagia</taxon>
        <taxon>Cytophagales</taxon>
        <taxon>Thermoflexibacteraceae</taxon>
        <taxon>Thermoflexibacter</taxon>
    </lineage>
</organism>
<dbReference type="AlphaFoldDB" id="A0A1I2JKT7"/>
<accession>A0A1I2JKT7</accession>
<keyword evidence="3" id="KW-1185">Reference proteome</keyword>
<proteinExistence type="predicted"/>